<feature type="region of interest" description="Disordered" evidence="1">
    <location>
        <begin position="1"/>
        <end position="106"/>
    </location>
</feature>
<reference evidence="3" key="1">
    <citation type="journal article" date="2013" name="Nature">
        <title>Pan genome of the phytoplankton Emiliania underpins its global distribution.</title>
        <authorList>
            <person name="Read B.A."/>
            <person name="Kegel J."/>
            <person name="Klute M.J."/>
            <person name="Kuo A."/>
            <person name="Lefebvre S.C."/>
            <person name="Maumus F."/>
            <person name="Mayer C."/>
            <person name="Miller J."/>
            <person name="Monier A."/>
            <person name="Salamov A."/>
            <person name="Young J."/>
            <person name="Aguilar M."/>
            <person name="Claverie J.M."/>
            <person name="Frickenhaus S."/>
            <person name="Gonzalez K."/>
            <person name="Herman E.K."/>
            <person name="Lin Y.C."/>
            <person name="Napier J."/>
            <person name="Ogata H."/>
            <person name="Sarno A.F."/>
            <person name="Shmutz J."/>
            <person name="Schroeder D."/>
            <person name="de Vargas C."/>
            <person name="Verret F."/>
            <person name="von Dassow P."/>
            <person name="Valentin K."/>
            <person name="Van de Peer Y."/>
            <person name="Wheeler G."/>
            <person name="Dacks J.B."/>
            <person name="Delwiche C.F."/>
            <person name="Dyhrman S.T."/>
            <person name="Glockner G."/>
            <person name="John U."/>
            <person name="Richards T."/>
            <person name="Worden A.Z."/>
            <person name="Zhang X."/>
            <person name="Grigoriev I.V."/>
            <person name="Allen A.E."/>
            <person name="Bidle K."/>
            <person name="Borodovsky M."/>
            <person name="Bowler C."/>
            <person name="Brownlee C."/>
            <person name="Cock J.M."/>
            <person name="Elias M."/>
            <person name="Gladyshev V.N."/>
            <person name="Groth M."/>
            <person name="Guda C."/>
            <person name="Hadaegh A."/>
            <person name="Iglesias-Rodriguez M.D."/>
            <person name="Jenkins J."/>
            <person name="Jones B.M."/>
            <person name="Lawson T."/>
            <person name="Leese F."/>
            <person name="Lindquist E."/>
            <person name="Lobanov A."/>
            <person name="Lomsadze A."/>
            <person name="Malik S.B."/>
            <person name="Marsh M.E."/>
            <person name="Mackinder L."/>
            <person name="Mock T."/>
            <person name="Mueller-Roeber B."/>
            <person name="Pagarete A."/>
            <person name="Parker M."/>
            <person name="Probert I."/>
            <person name="Quesneville H."/>
            <person name="Raines C."/>
            <person name="Rensing S.A."/>
            <person name="Riano-Pachon D.M."/>
            <person name="Richier S."/>
            <person name="Rokitta S."/>
            <person name="Shiraiwa Y."/>
            <person name="Soanes D.M."/>
            <person name="van der Giezen M."/>
            <person name="Wahlund T.M."/>
            <person name="Williams B."/>
            <person name="Wilson W."/>
            <person name="Wolfe G."/>
            <person name="Wurch L.L."/>
        </authorList>
    </citation>
    <scope>NUCLEOTIDE SEQUENCE</scope>
</reference>
<dbReference type="EnsemblProtists" id="EOD28224">
    <property type="protein sequence ID" value="EOD28224"/>
    <property type="gene ID" value="EMIHUDRAFT_366261"/>
</dbReference>
<dbReference type="AlphaFoldDB" id="A0A0D3JXI9"/>
<feature type="compositionally biased region" description="Pro residues" evidence="1">
    <location>
        <begin position="31"/>
        <end position="42"/>
    </location>
</feature>
<dbReference type="HOGENOM" id="CLU_1412256_0_0_1"/>
<accession>A0A0D3JXI9</accession>
<dbReference type="KEGG" id="ehx:EMIHUDRAFT_366261"/>
<feature type="compositionally biased region" description="Low complexity" evidence="1">
    <location>
        <begin position="45"/>
        <end position="61"/>
    </location>
</feature>
<organism evidence="2 3">
    <name type="scientific">Emiliania huxleyi (strain CCMP1516)</name>
    <dbReference type="NCBI Taxonomy" id="280463"/>
    <lineage>
        <taxon>Eukaryota</taxon>
        <taxon>Haptista</taxon>
        <taxon>Haptophyta</taxon>
        <taxon>Prymnesiophyceae</taxon>
        <taxon>Isochrysidales</taxon>
        <taxon>Noelaerhabdaceae</taxon>
        <taxon>Emiliania</taxon>
    </lineage>
</organism>
<feature type="region of interest" description="Disordered" evidence="1">
    <location>
        <begin position="124"/>
        <end position="150"/>
    </location>
</feature>
<name>A0A0D3JXI9_EMIH1</name>
<evidence type="ECO:0000256" key="1">
    <source>
        <dbReference type="SAM" id="MobiDB-lite"/>
    </source>
</evidence>
<protein>
    <submittedName>
        <fullName evidence="2">Uncharacterized protein</fullName>
    </submittedName>
</protein>
<sequence>MNLKTERKRALSQQTRIQATAPEPRDAPQKSPAPAPAAPPPVRRSSSTGLSDILGSSLSLGFTDLEPVRSRKRSKPAGRDLTVRQRQGKKYGPKGGPKTRPSQPRAVGAVMESVTVGGHTLRWRTTDRTNASGRGLQSHAPADLRSLWPRRRRSAEERAAELEPEQIAQHCSVLFGAGQADRLPEPLLGLIQE</sequence>
<dbReference type="GeneID" id="17273769"/>
<proteinExistence type="predicted"/>
<evidence type="ECO:0000313" key="3">
    <source>
        <dbReference type="Proteomes" id="UP000013827"/>
    </source>
</evidence>
<dbReference type="PaxDb" id="2903-EOD28224"/>
<dbReference type="Proteomes" id="UP000013827">
    <property type="component" value="Unassembled WGS sequence"/>
</dbReference>
<keyword evidence="3" id="KW-1185">Reference proteome</keyword>
<evidence type="ECO:0000313" key="2">
    <source>
        <dbReference type="EnsemblProtists" id="EOD28224"/>
    </source>
</evidence>
<dbReference type="RefSeq" id="XP_005780653.1">
    <property type="nucleotide sequence ID" value="XM_005780596.1"/>
</dbReference>
<reference evidence="2" key="2">
    <citation type="submission" date="2024-10" db="UniProtKB">
        <authorList>
            <consortium name="EnsemblProtists"/>
        </authorList>
    </citation>
    <scope>IDENTIFICATION</scope>
</reference>